<dbReference type="InterPro" id="IPR002524">
    <property type="entry name" value="Cation_efflux"/>
</dbReference>
<keyword evidence="3" id="KW-0813">Transport</keyword>
<dbReference type="Gene3D" id="3.30.70.1350">
    <property type="entry name" value="Cation efflux protein, cytoplasmic domain"/>
    <property type="match status" value="3"/>
</dbReference>
<dbReference type="GO" id="GO:0015341">
    <property type="term" value="F:zinc efflux antiporter activity"/>
    <property type="evidence" value="ECO:0007669"/>
    <property type="project" value="TreeGrafter"/>
</dbReference>
<keyword evidence="4 8" id="KW-0812">Transmembrane</keyword>
<evidence type="ECO:0000256" key="6">
    <source>
        <dbReference type="ARBA" id="ARBA00023136"/>
    </source>
</evidence>
<feature type="domain" description="Cation efflux protein cytoplasmic" evidence="10">
    <location>
        <begin position="408"/>
        <end position="474"/>
    </location>
</feature>
<feature type="domain" description="Cation efflux protein cytoplasmic" evidence="10">
    <location>
        <begin position="324"/>
        <end position="381"/>
    </location>
</feature>
<dbReference type="InterPro" id="IPR050291">
    <property type="entry name" value="CDF_Transporter"/>
</dbReference>
<evidence type="ECO:0000256" key="1">
    <source>
        <dbReference type="ARBA" id="ARBA00004141"/>
    </source>
</evidence>
<comment type="similarity">
    <text evidence="2">Belongs to the cation diffusion facilitator (CDF) transporter (TC 2.A.4) family.</text>
</comment>
<dbReference type="GO" id="GO:0006882">
    <property type="term" value="P:intracellular zinc ion homeostasis"/>
    <property type="evidence" value="ECO:0007669"/>
    <property type="project" value="TreeGrafter"/>
</dbReference>
<feature type="region of interest" description="Disordered" evidence="7">
    <location>
        <begin position="1"/>
        <end position="20"/>
    </location>
</feature>
<dbReference type="PANTHER" id="PTHR43840:SF15">
    <property type="entry name" value="MITOCHONDRIAL METAL TRANSPORTER 1-RELATED"/>
    <property type="match status" value="1"/>
</dbReference>
<dbReference type="Proteomes" id="UP000199664">
    <property type="component" value="Unassembled WGS sequence"/>
</dbReference>
<protein>
    <submittedName>
        <fullName evidence="11">Cation diffusion facilitator family transporter</fullName>
    </submittedName>
</protein>
<dbReference type="GO" id="GO:0015093">
    <property type="term" value="F:ferrous iron transmembrane transporter activity"/>
    <property type="evidence" value="ECO:0007669"/>
    <property type="project" value="TreeGrafter"/>
</dbReference>
<dbReference type="Gene3D" id="1.20.1510.10">
    <property type="entry name" value="Cation efflux protein transmembrane domain"/>
    <property type="match status" value="1"/>
</dbReference>
<reference evidence="12" key="1">
    <citation type="submission" date="2016-10" db="EMBL/GenBank/DDBJ databases">
        <authorList>
            <person name="Varghese N."/>
            <person name="Submissions S."/>
        </authorList>
    </citation>
    <scope>NUCLEOTIDE SEQUENCE [LARGE SCALE GENOMIC DNA]</scope>
    <source>
        <strain evidence="12">LMG 26383,CCUG 61248,R- 45681</strain>
    </source>
</reference>
<keyword evidence="12" id="KW-1185">Reference proteome</keyword>
<dbReference type="PANTHER" id="PTHR43840">
    <property type="entry name" value="MITOCHONDRIAL METAL TRANSPORTER 1-RELATED"/>
    <property type="match status" value="1"/>
</dbReference>
<feature type="domain" description="Cation efflux protein transmembrane" evidence="9">
    <location>
        <begin position="29"/>
        <end position="223"/>
    </location>
</feature>
<evidence type="ECO:0000259" key="10">
    <source>
        <dbReference type="Pfam" id="PF16916"/>
    </source>
</evidence>
<evidence type="ECO:0000259" key="9">
    <source>
        <dbReference type="Pfam" id="PF01545"/>
    </source>
</evidence>
<keyword evidence="5 8" id="KW-1133">Transmembrane helix</keyword>
<feature type="transmembrane region" description="Helical" evidence="8">
    <location>
        <begin position="58"/>
        <end position="75"/>
    </location>
</feature>
<dbReference type="InterPro" id="IPR036837">
    <property type="entry name" value="Cation_efflux_CTD_sf"/>
</dbReference>
<evidence type="ECO:0000256" key="7">
    <source>
        <dbReference type="SAM" id="MobiDB-lite"/>
    </source>
</evidence>
<dbReference type="NCBIfam" id="TIGR01297">
    <property type="entry name" value="CDF"/>
    <property type="match status" value="1"/>
</dbReference>
<dbReference type="EMBL" id="FOAN01000002">
    <property type="protein sequence ID" value="SEK84853.1"/>
    <property type="molecule type" value="Genomic_DNA"/>
</dbReference>
<feature type="transmembrane region" description="Helical" evidence="8">
    <location>
        <begin position="95"/>
        <end position="114"/>
    </location>
</feature>
<dbReference type="InterPro" id="IPR058533">
    <property type="entry name" value="Cation_efflux_TM"/>
</dbReference>
<organism evidence="11 12">
    <name type="scientific">Bosea lupini</name>
    <dbReference type="NCBI Taxonomy" id="1036779"/>
    <lineage>
        <taxon>Bacteria</taxon>
        <taxon>Pseudomonadati</taxon>
        <taxon>Pseudomonadota</taxon>
        <taxon>Alphaproteobacteria</taxon>
        <taxon>Hyphomicrobiales</taxon>
        <taxon>Boseaceae</taxon>
        <taxon>Bosea</taxon>
    </lineage>
</organism>
<dbReference type="STRING" id="1036779.SAMN04515666_102169"/>
<keyword evidence="6 8" id="KW-0472">Membrane</keyword>
<feature type="transmembrane region" description="Helical" evidence="8">
    <location>
        <begin position="126"/>
        <end position="147"/>
    </location>
</feature>
<dbReference type="OrthoDB" id="9806522at2"/>
<sequence>MSETQDRTPNPAGSVSPTEVSRVKQKAATLSVIASVVLTLAKFGAAILSGSLALMTDALQGLIDIGSTMFTWFAVRAADKPADDEHHYGHGKFEALAALLETAILFGLSGAILWEAANRLWSGSEPHVAVTPLVIGVLLFSLMVDATRWRTLTMVAKETRSEALSAEALHFATDFVGTALVLLGLILTRMGVPMADSATALALAVFMIATAVKLGRRTVDTLIDAAPKGVAERLRDAAQGVAGVVNVEWLRLRPAGGVVQGEIGIQVSRTLPLDRVTAIKEDLLRALVAVEPDSALTVTANPVQVDDETALERVLLIALKMKVPVHHVSVHTIGGRLAVSLDMEVDALLPLGEAHEVATRLENAIRAEFGGETEVDTHIEPMETGQPSGHNAPWEVVEAIGKAIAQEAAEAGGPVRDIHSVRVRETRNGLVVNYHCRADGALDVAAVHRAVDKIERKVREARPDVCRLVSHAEPAITSDKPLALS</sequence>
<proteinExistence type="inferred from homology"/>
<dbReference type="SUPFAM" id="SSF160240">
    <property type="entry name" value="Cation efflux protein cytoplasmic domain-like"/>
    <property type="match status" value="3"/>
</dbReference>
<gene>
    <name evidence="11" type="ORF">SAMN04515666_102169</name>
</gene>
<dbReference type="GO" id="GO:0015086">
    <property type="term" value="F:cadmium ion transmembrane transporter activity"/>
    <property type="evidence" value="ECO:0007669"/>
    <property type="project" value="TreeGrafter"/>
</dbReference>
<evidence type="ECO:0000256" key="2">
    <source>
        <dbReference type="ARBA" id="ARBA00008114"/>
    </source>
</evidence>
<dbReference type="GO" id="GO:0005886">
    <property type="term" value="C:plasma membrane"/>
    <property type="evidence" value="ECO:0007669"/>
    <property type="project" value="TreeGrafter"/>
</dbReference>
<dbReference type="InterPro" id="IPR027470">
    <property type="entry name" value="Cation_efflux_CTD"/>
</dbReference>
<dbReference type="AlphaFoldDB" id="A0A1H7KDD1"/>
<dbReference type="Pfam" id="PF01545">
    <property type="entry name" value="Cation_efflux"/>
    <property type="match status" value="1"/>
</dbReference>
<evidence type="ECO:0000256" key="4">
    <source>
        <dbReference type="ARBA" id="ARBA00022692"/>
    </source>
</evidence>
<evidence type="ECO:0000313" key="11">
    <source>
        <dbReference type="EMBL" id="SEK84853.1"/>
    </source>
</evidence>
<dbReference type="Pfam" id="PF16916">
    <property type="entry name" value="ZT_dimer"/>
    <property type="match status" value="2"/>
</dbReference>
<dbReference type="RefSeq" id="WP_091830974.1">
    <property type="nucleotide sequence ID" value="NZ_FOAN01000002.1"/>
</dbReference>
<evidence type="ECO:0000256" key="3">
    <source>
        <dbReference type="ARBA" id="ARBA00022448"/>
    </source>
</evidence>
<evidence type="ECO:0000313" key="12">
    <source>
        <dbReference type="Proteomes" id="UP000199664"/>
    </source>
</evidence>
<dbReference type="InterPro" id="IPR027469">
    <property type="entry name" value="Cation_efflux_TMD_sf"/>
</dbReference>
<feature type="compositionally biased region" description="Polar residues" evidence="7">
    <location>
        <begin position="7"/>
        <end position="19"/>
    </location>
</feature>
<accession>A0A1H7KDD1</accession>
<evidence type="ECO:0000256" key="8">
    <source>
        <dbReference type="SAM" id="Phobius"/>
    </source>
</evidence>
<feature type="transmembrane region" description="Helical" evidence="8">
    <location>
        <begin position="30"/>
        <end position="52"/>
    </location>
</feature>
<evidence type="ECO:0000256" key="5">
    <source>
        <dbReference type="ARBA" id="ARBA00022989"/>
    </source>
</evidence>
<name>A0A1H7KDD1_9HYPH</name>
<dbReference type="SUPFAM" id="SSF161111">
    <property type="entry name" value="Cation efflux protein transmembrane domain-like"/>
    <property type="match status" value="1"/>
</dbReference>
<comment type="subcellular location">
    <subcellularLocation>
        <location evidence="1">Membrane</location>
        <topology evidence="1">Multi-pass membrane protein</topology>
    </subcellularLocation>
</comment>
<feature type="transmembrane region" description="Helical" evidence="8">
    <location>
        <begin position="194"/>
        <end position="212"/>
    </location>
</feature>
<feature type="transmembrane region" description="Helical" evidence="8">
    <location>
        <begin position="168"/>
        <end position="188"/>
    </location>
</feature>